<gene>
    <name evidence="1" type="ORF">STARVERO_04344</name>
</gene>
<organism evidence="1 2">
    <name type="scientific">Starkeya nomas</name>
    <dbReference type="NCBI Taxonomy" id="2666134"/>
    <lineage>
        <taxon>Bacteria</taxon>
        <taxon>Pseudomonadati</taxon>
        <taxon>Pseudomonadota</taxon>
        <taxon>Alphaproteobacteria</taxon>
        <taxon>Hyphomicrobiales</taxon>
        <taxon>Xanthobacteraceae</taxon>
        <taxon>Starkeya</taxon>
    </lineage>
</organism>
<protein>
    <submittedName>
        <fullName evidence="1">Uncharacterized protein</fullName>
    </submittedName>
</protein>
<proteinExistence type="predicted"/>
<dbReference type="AlphaFoldDB" id="A0A5S9R3H9"/>
<evidence type="ECO:0000313" key="2">
    <source>
        <dbReference type="Proteomes" id="UP000433050"/>
    </source>
</evidence>
<keyword evidence="2" id="KW-1185">Reference proteome</keyword>
<name>A0A5S9R3H9_9HYPH</name>
<dbReference type="EMBL" id="CACSAS010000003">
    <property type="protein sequence ID" value="CAA0128665.1"/>
    <property type="molecule type" value="Genomic_DNA"/>
</dbReference>
<evidence type="ECO:0000313" key="1">
    <source>
        <dbReference type="EMBL" id="CAA0128665.1"/>
    </source>
</evidence>
<accession>A0A5S9R3H9</accession>
<sequence length="35" mass="3928">MLPGQISVEINIPMICSSLNRLLRIVRLLSTDPSF</sequence>
<dbReference type="Proteomes" id="UP000433050">
    <property type="component" value="Unassembled WGS sequence"/>
</dbReference>
<reference evidence="1 2" key="1">
    <citation type="submission" date="2019-12" db="EMBL/GenBank/DDBJ databases">
        <authorList>
            <person name="Reyes-Prieto M."/>
        </authorList>
    </citation>
    <scope>NUCLEOTIDE SEQUENCE [LARGE SCALE GENOMIC DNA]</scope>
    <source>
        <strain evidence="1">HF14-78462</strain>
    </source>
</reference>